<evidence type="ECO:0000313" key="4">
    <source>
        <dbReference type="Proteomes" id="UP000007322"/>
    </source>
</evidence>
<dbReference type="CDD" id="cd01833">
    <property type="entry name" value="XynB_like"/>
    <property type="match status" value="1"/>
</dbReference>
<dbReference type="Pfam" id="PF13472">
    <property type="entry name" value="Lipase_GDSL_2"/>
    <property type="match status" value="1"/>
</dbReference>
<evidence type="ECO:0000313" key="3">
    <source>
        <dbReference type="EMBL" id="AEO60969.1"/>
    </source>
</evidence>
<gene>
    <name evidence="3" type="ORF">MYCTH_105128</name>
</gene>
<dbReference type="InterPro" id="IPR036514">
    <property type="entry name" value="SGNH_hydro_sf"/>
</dbReference>
<dbReference type="AlphaFoldDB" id="G2QLY9"/>
<dbReference type="PANTHER" id="PTHR30383:SF31">
    <property type="entry name" value="SGNH HYDROLASE-TYPE ESTERASE DOMAIN-CONTAINING PROTEIN-RELATED"/>
    <property type="match status" value="1"/>
</dbReference>
<dbReference type="EMBL" id="CP003007">
    <property type="protein sequence ID" value="AEO60969.1"/>
    <property type="molecule type" value="Genomic_DNA"/>
</dbReference>
<dbReference type="GO" id="GO:0004622">
    <property type="term" value="F:phosphatidylcholine lysophospholipase activity"/>
    <property type="evidence" value="ECO:0007669"/>
    <property type="project" value="TreeGrafter"/>
</dbReference>
<keyword evidence="1" id="KW-0732">Signal</keyword>
<dbReference type="InParanoid" id="G2QLY9"/>
<dbReference type="InterPro" id="IPR051532">
    <property type="entry name" value="Ester_Hydrolysis_Enzymes"/>
</dbReference>
<feature type="domain" description="SGNH hydrolase-type esterase" evidence="2">
    <location>
        <begin position="126"/>
        <end position="266"/>
    </location>
</feature>
<dbReference type="VEuPathDB" id="FungiDB:MYCTH_105128"/>
<dbReference type="GeneID" id="11514351"/>
<dbReference type="eggNOG" id="ENOG502SSIP">
    <property type="taxonomic scope" value="Eukaryota"/>
</dbReference>
<name>G2QLY9_THET4</name>
<dbReference type="Gene3D" id="3.40.50.1110">
    <property type="entry name" value="SGNH hydrolase"/>
    <property type="match status" value="2"/>
</dbReference>
<sequence>MFGLTLNTLIMALASPLAVQGVPIDTTGIAARASAPLGNGVPLRIMPLGASITFGLKSSDGNGYRAALRDMIVNPPADSYGGGGGGAGQGAARRDEMFKSVRGKSTARVSSGPNKVNMVGSRKAGTMVDNDVEGWSGYRIEQVHDKAMAAESAPKYKPNVVLVNAGTNDAAQNFQVATAGERMEAMLRDLWAVSPRAVVVLSTLLVNQDEATERNVVAINKQLRALVARLRDEEKKKIVLAEMHGRRGPRLADLADGTHPTDEGYRKMANIWYASLRVASDRGWLQAPEPVPGVPDDGAA</sequence>
<dbReference type="SUPFAM" id="SSF52266">
    <property type="entry name" value="SGNH hydrolase"/>
    <property type="match status" value="1"/>
</dbReference>
<proteinExistence type="predicted"/>
<keyword evidence="4" id="KW-1185">Reference proteome</keyword>
<dbReference type="Proteomes" id="UP000007322">
    <property type="component" value="Chromosome 6"/>
</dbReference>
<dbReference type="OrthoDB" id="6123at2759"/>
<dbReference type="KEGG" id="mtm:MYCTH_105128"/>
<accession>G2QLY9</accession>
<dbReference type="PANTHER" id="PTHR30383">
    <property type="entry name" value="THIOESTERASE 1/PROTEASE 1/LYSOPHOSPHOLIPASE L1"/>
    <property type="match status" value="1"/>
</dbReference>
<organism evidence="3 4">
    <name type="scientific">Thermothelomyces thermophilus (strain ATCC 42464 / BCRC 31852 / DSM 1799)</name>
    <name type="common">Sporotrichum thermophile</name>
    <dbReference type="NCBI Taxonomy" id="573729"/>
    <lineage>
        <taxon>Eukaryota</taxon>
        <taxon>Fungi</taxon>
        <taxon>Dikarya</taxon>
        <taxon>Ascomycota</taxon>
        <taxon>Pezizomycotina</taxon>
        <taxon>Sordariomycetes</taxon>
        <taxon>Sordariomycetidae</taxon>
        <taxon>Sordariales</taxon>
        <taxon>Chaetomiaceae</taxon>
        <taxon>Thermothelomyces</taxon>
    </lineage>
</organism>
<reference evidence="3 4" key="1">
    <citation type="journal article" date="2011" name="Nat. Biotechnol.">
        <title>Comparative genomic analysis of the thermophilic biomass-degrading fungi Myceliophthora thermophila and Thielavia terrestris.</title>
        <authorList>
            <person name="Berka R.M."/>
            <person name="Grigoriev I.V."/>
            <person name="Otillar R."/>
            <person name="Salamov A."/>
            <person name="Grimwood J."/>
            <person name="Reid I."/>
            <person name="Ishmael N."/>
            <person name="John T."/>
            <person name="Darmond C."/>
            <person name="Moisan M.-C."/>
            <person name="Henrissat B."/>
            <person name="Coutinho P.M."/>
            <person name="Lombard V."/>
            <person name="Natvig D.O."/>
            <person name="Lindquist E."/>
            <person name="Schmutz J."/>
            <person name="Lucas S."/>
            <person name="Harris P."/>
            <person name="Powlowski J."/>
            <person name="Bellemare A."/>
            <person name="Taylor D."/>
            <person name="Butler G."/>
            <person name="de Vries R.P."/>
            <person name="Allijn I.E."/>
            <person name="van den Brink J."/>
            <person name="Ushinsky S."/>
            <person name="Storms R."/>
            <person name="Powell A.J."/>
            <person name="Paulsen I.T."/>
            <person name="Elbourne L.D.H."/>
            <person name="Baker S.E."/>
            <person name="Magnuson J."/>
            <person name="LaBoissiere S."/>
            <person name="Clutterbuck A.J."/>
            <person name="Martinez D."/>
            <person name="Wogulis M."/>
            <person name="de Leon A.L."/>
            <person name="Rey M.W."/>
            <person name="Tsang A."/>
        </authorList>
    </citation>
    <scope>NUCLEOTIDE SEQUENCE [LARGE SCALE GENOMIC DNA]</scope>
    <source>
        <strain evidence="4">ATCC 42464 / BCRC 31852 / DSM 1799</strain>
    </source>
</reference>
<dbReference type="InterPro" id="IPR013830">
    <property type="entry name" value="SGNH_hydro"/>
</dbReference>
<dbReference type="STRING" id="573729.G2QLY9"/>
<evidence type="ECO:0000259" key="2">
    <source>
        <dbReference type="Pfam" id="PF13472"/>
    </source>
</evidence>
<dbReference type="RefSeq" id="XP_003666214.1">
    <property type="nucleotide sequence ID" value="XM_003666166.1"/>
</dbReference>
<evidence type="ECO:0000256" key="1">
    <source>
        <dbReference type="SAM" id="SignalP"/>
    </source>
</evidence>
<feature type="chain" id="PRO_5003435753" evidence="1">
    <location>
        <begin position="22"/>
        <end position="300"/>
    </location>
</feature>
<protein>
    <submittedName>
        <fullName evidence="3">Carbohydrate esterase family 3 protein</fullName>
    </submittedName>
</protein>
<feature type="signal peptide" evidence="1">
    <location>
        <begin position="1"/>
        <end position="21"/>
    </location>
</feature>
<dbReference type="OMA" id="THPNDVG"/>
<dbReference type="HOGENOM" id="CLU_044083_1_1_1"/>